<dbReference type="PANTHER" id="PTHR30329">
    <property type="entry name" value="STATOR ELEMENT OF FLAGELLAR MOTOR COMPLEX"/>
    <property type="match status" value="1"/>
</dbReference>
<dbReference type="PROSITE" id="PS51123">
    <property type="entry name" value="OMPA_2"/>
    <property type="match status" value="1"/>
</dbReference>
<dbReference type="PRINTS" id="PR01021">
    <property type="entry name" value="OMPADOMAIN"/>
</dbReference>
<feature type="domain" description="OmpA-like" evidence="5">
    <location>
        <begin position="69"/>
        <end position="186"/>
    </location>
</feature>
<protein>
    <recommendedName>
        <fullName evidence="5">OmpA-like domain-containing protein</fullName>
    </recommendedName>
</protein>
<dbReference type="PRINTS" id="PR01023">
    <property type="entry name" value="NAFLGMOTY"/>
</dbReference>
<keyword evidence="3" id="KW-0998">Cell outer membrane</keyword>
<dbReference type="SUPFAM" id="SSF103088">
    <property type="entry name" value="OmpA-like"/>
    <property type="match status" value="1"/>
</dbReference>
<dbReference type="EMBL" id="PQVF01000003">
    <property type="protein sequence ID" value="POY38004.1"/>
    <property type="molecule type" value="Genomic_DNA"/>
</dbReference>
<sequence>MSKGLPKRYYQFKLIFFYLLGIIAFCFTSCSATKASKNNASKAYIKKYMDKEAFEIQRTVKDCKVERIGDSIKVTFVNEVFFDVDQYTIKDTAVPTVNKLVGIIKKYAKTYNVVQGHTDNSGDEAYNFSLSFKRAEEVKHYLVNNGIGADRINAYGVGDTQPVASNTTENGRAKNRRVLVWITSDHALKEEAVAKTQ</sequence>
<evidence type="ECO:0000256" key="3">
    <source>
        <dbReference type="ARBA" id="ARBA00023237"/>
    </source>
</evidence>
<dbReference type="AlphaFoldDB" id="A0A2S5A658"/>
<keyword evidence="2 4" id="KW-0472">Membrane</keyword>
<evidence type="ECO:0000256" key="4">
    <source>
        <dbReference type="PROSITE-ProRule" id="PRU00473"/>
    </source>
</evidence>
<dbReference type="Proteomes" id="UP000236893">
    <property type="component" value="Unassembled WGS sequence"/>
</dbReference>
<dbReference type="Pfam" id="PF00691">
    <property type="entry name" value="OmpA"/>
    <property type="match status" value="1"/>
</dbReference>
<evidence type="ECO:0000313" key="7">
    <source>
        <dbReference type="Proteomes" id="UP000236893"/>
    </source>
</evidence>
<dbReference type="InterPro" id="IPR006664">
    <property type="entry name" value="OMP_bac"/>
</dbReference>
<name>A0A2S5A658_9SPHI</name>
<dbReference type="OrthoDB" id="9782229at2"/>
<reference evidence="6 7" key="1">
    <citation type="submission" date="2018-01" db="EMBL/GenBank/DDBJ databases">
        <authorList>
            <person name="Gaut B.S."/>
            <person name="Morton B.R."/>
            <person name="Clegg M.T."/>
            <person name="Duvall M.R."/>
        </authorList>
    </citation>
    <scope>NUCLEOTIDE SEQUENCE [LARGE SCALE GENOMIC DNA]</scope>
    <source>
        <strain evidence="6 7">HR-AV</strain>
    </source>
</reference>
<dbReference type="InterPro" id="IPR036737">
    <property type="entry name" value="OmpA-like_sf"/>
</dbReference>
<evidence type="ECO:0000256" key="1">
    <source>
        <dbReference type="ARBA" id="ARBA00004442"/>
    </source>
</evidence>
<dbReference type="PANTHER" id="PTHR30329:SF21">
    <property type="entry name" value="LIPOPROTEIN YIAD-RELATED"/>
    <property type="match status" value="1"/>
</dbReference>
<evidence type="ECO:0000256" key="2">
    <source>
        <dbReference type="ARBA" id="ARBA00023136"/>
    </source>
</evidence>
<comment type="caution">
    <text evidence="6">The sequence shown here is derived from an EMBL/GenBank/DDBJ whole genome shotgun (WGS) entry which is preliminary data.</text>
</comment>
<dbReference type="InterPro" id="IPR006665">
    <property type="entry name" value="OmpA-like"/>
</dbReference>
<evidence type="ECO:0000259" key="5">
    <source>
        <dbReference type="PROSITE" id="PS51123"/>
    </source>
</evidence>
<keyword evidence="7" id="KW-1185">Reference proteome</keyword>
<comment type="subcellular location">
    <subcellularLocation>
        <location evidence="1">Cell outer membrane</location>
    </subcellularLocation>
</comment>
<proteinExistence type="predicted"/>
<accession>A0A2S5A658</accession>
<organism evidence="6 7">
    <name type="scientific">Solitalea longa</name>
    <dbReference type="NCBI Taxonomy" id="2079460"/>
    <lineage>
        <taxon>Bacteria</taxon>
        <taxon>Pseudomonadati</taxon>
        <taxon>Bacteroidota</taxon>
        <taxon>Sphingobacteriia</taxon>
        <taxon>Sphingobacteriales</taxon>
        <taxon>Sphingobacteriaceae</taxon>
        <taxon>Solitalea</taxon>
    </lineage>
</organism>
<dbReference type="RefSeq" id="WP_103788135.1">
    <property type="nucleotide sequence ID" value="NZ_PQVF01000003.1"/>
</dbReference>
<dbReference type="InterPro" id="IPR050330">
    <property type="entry name" value="Bact_OuterMem_StrucFunc"/>
</dbReference>
<dbReference type="GO" id="GO:0009279">
    <property type="term" value="C:cell outer membrane"/>
    <property type="evidence" value="ECO:0007669"/>
    <property type="project" value="UniProtKB-SubCell"/>
</dbReference>
<evidence type="ECO:0000313" key="6">
    <source>
        <dbReference type="EMBL" id="POY38004.1"/>
    </source>
</evidence>
<gene>
    <name evidence="6" type="ORF">C3K47_05625</name>
</gene>
<dbReference type="Gene3D" id="3.30.1330.60">
    <property type="entry name" value="OmpA-like domain"/>
    <property type="match status" value="1"/>
</dbReference>
<dbReference type="CDD" id="cd07185">
    <property type="entry name" value="OmpA_C-like"/>
    <property type="match status" value="1"/>
</dbReference>